<comment type="caution">
    <text evidence="9">The sequence shown here is derived from an EMBL/GenBank/DDBJ whole genome shotgun (WGS) entry which is preliminary data.</text>
</comment>
<keyword evidence="7 8" id="KW-0472">Membrane</keyword>
<evidence type="ECO:0000313" key="9">
    <source>
        <dbReference type="EMBL" id="KQB34247.1"/>
    </source>
</evidence>
<evidence type="ECO:0000313" key="10">
    <source>
        <dbReference type="Proteomes" id="UP000050301"/>
    </source>
</evidence>
<dbReference type="SUPFAM" id="SSF81343">
    <property type="entry name" value="Fumarate reductase respiratory complex transmembrane subunits"/>
    <property type="match status" value="1"/>
</dbReference>
<dbReference type="GO" id="GO:0046872">
    <property type="term" value="F:metal ion binding"/>
    <property type="evidence" value="ECO:0007669"/>
    <property type="project" value="UniProtKB-KW"/>
</dbReference>
<dbReference type="RefSeq" id="WP_048102378.1">
    <property type="nucleotide sequence ID" value="NZ_LKBH01000265.1"/>
</dbReference>
<dbReference type="Pfam" id="PF01127">
    <property type="entry name" value="Sdh_cyt"/>
    <property type="match status" value="1"/>
</dbReference>
<organism evidence="9 10">
    <name type="scientific">Acidiplasma cupricumulans</name>
    <dbReference type="NCBI Taxonomy" id="312540"/>
    <lineage>
        <taxon>Archaea</taxon>
        <taxon>Methanobacteriati</taxon>
        <taxon>Thermoplasmatota</taxon>
        <taxon>Thermoplasmata</taxon>
        <taxon>Thermoplasmatales</taxon>
        <taxon>Ferroplasmaceae</taxon>
        <taxon>Acidiplasma</taxon>
    </lineage>
</organism>
<feature type="transmembrane region" description="Helical" evidence="8">
    <location>
        <begin position="103"/>
        <end position="124"/>
    </location>
</feature>
<evidence type="ECO:0000256" key="5">
    <source>
        <dbReference type="ARBA" id="ARBA00022989"/>
    </source>
</evidence>
<keyword evidence="4" id="KW-0479">Metal-binding</keyword>
<evidence type="ECO:0000256" key="3">
    <source>
        <dbReference type="ARBA" id="ARBA00022692"/>
    </source>
</evidence>
<sequence length="130" mass="14921">MNKTGIAGWFNIKDKGTGYFAFAFQRFSGLVIVIYLYMHLIFLSSLLDGRTTYNSLVQNITYGPFDIFIVMDMLLALVIFYHGANGIRLALNEFGIGLKHHKLFFYAYESISMVLLVLFLYYAYLFLGGH</sequence>
<dbReference type="GeneID" id="84221283"/>
<dbReference type="InParanoid" id="A0A0Q0RWJ3"/>
<evidence type="ECO:0000256" key="8">
    <source>
        <dbReference type="SAM" id="Phobius"/>
    </source>
</evidence>
<accession>A0A0Q0RWJ3</accession>
<gene>
    <name evidence="9" type="ORF">AOG55_01195</name>
</gene>
<dbReference type="AlphaFoldDB" id="A0A0Q0RWJ3"/>
<reference evidence="9 10" key="1">
    <citation type="submission" date="2015-09" db="EMBL/GenBank/DDBJ databases">
        <title>Heavy metals and arsenic resistance mechanisms in polyextremophilic archaea of the family Ferroplasmaceae.</title>
        <authorList>
            <person name="Bulaev A.G."/>
            <person name="Kanygina A.V."/>
        </authorList>
    </citation>
    <scope>NUCLEOTIDE SEQUENCE [LARGE SCALE GENOMIC DNA]</scope>
    <source>
        <strain evidence="9 10">BH2</strain>
    </source>
</reference>
<proteinExistence type="predicted"/>
<keyword evidence="3 8" id="KW-0812">Transmembrane</keyword>
<dbReference type="PANTHER" id="PTHR41910">
    <property type="entry name" value="SUCCINATE DEHYDROGENASE 2 MEMBRANE SUBUNIT SDHC"/>
    <property type="match status" value="1"/>
</dbReference>
<dbReference type="EMBL" id="LKBH01000265">
    <property type="protein sequence ID" value="KQB34247.1"/>
    <property type="molecule type" value="Genomic_DNA"/>
</dbReference>
<dbReference type="InterPro" id="IPR039023">
    <property type="entry name" value="SdhC_prok"/>
</dbReference>
<dbReference type="InterPro" id="IPR000701">
    <property type="entry name" value="SuccDH_FuR_B_TM-su"/>
</dbReference>
<feature type="transmembrane region" description="Helical" evidence="8">
    <location>
        <begin position="67"/>
        <end position="91"/>
    </location>
</feature>
<evidence type="ECO:0000256" key="4">
    <source>
        <dbReference type="ARBA" id="ARBA00022723"/>
    </source>
</evidence>
<evidence type="ECO:0000256" key="6">
    <source>
        <dbReference type="ARBA" id="ARBA00023004"/>
    </source>
</evidence>
<feature type="transmembrane region" description="Helical" evidence="8">
    <location>
        <begin position="27"/>
        <end position="47"/>
    </location>
</feature>
<dbReference type="PANTHER" id="PTHR41910:SF1">
    <property type="entry name" value="SUCCINATE DEHYDROGENASE HYDROPHOBIC MEMBRANE ANCHOR SUBUNIT"/>
    <property type="match status" value="1"/>
</dbReference>
<dbReference type="Proteomes" id="UP000050301">
    <property type="component" value="Unassembled WGS sequence"/>
</dbReference>
<name>A0A0Q0RWJ3_9ARCH</name>
<keyword evidence="6" id="KW-0408">Iron</keyword>
<dbReference type="InterPro" id="IPR034804">
    <property type="entry name" value="SQR/QFR_C/D"/>
</dbReference>
<comment type="subcellular location">
    <subcellularLocation>
        <location evidence="1">Membrane</location>
    </subcellularLocation>
</comment>
<keyword evidence="2" id="KW-0349">Heme</keyword>
<keyword evidence="5 8" id="KW-1133">Transmembrane helix</keyword>
<dbReference type="GO" id="GO:0016020">
    <property type="term" value="C:membrane"/>
    <property type="evidence" value="ECO:0007669"/>
    <property type="project" value="UniProtKB-SubCell"/>
</dbReference>
<dbReference type="Gene3D" id="1.20.1300.10">
    <property type="entry name" value="Fumarate reductase/succinate dehydrogenase, transmembrane subunit"/>
    <property type="match status" value="1"/>
</dbReference>
<evidence type="ECO:0000256" key="1">
    <source>
        <dbReference type="ARBA" id="ARBA00004370"/>
    </source>
</evidence>
<evidence type="ECO:0000256" key="2">
    <source>
        <dbReference type="ARBA" id="ARBA00022617"/>
    </source>
</evidence>
<protein>
    <submittedName>
        <fullName evidence="9">Succinate dehydrogenase</fullName>
    </submittedName>
</protein>
<keyword evidence="10" id="KW-1185">Reference proteome</keyword>
<evidence type="ECO:0000256" key="7">
    <source>
        <dbReference type="ARBA" id="ARBA00023136"/>
    </source>
</evidence>